<dbReference type="EMBL" id="CSAD01000763">
    <property type="protein sequence ID" value="COW38772.1"/>
    <property type="molecule type" value="Genomic_DNA"/>
</dbReference>
<name>A0A0U0U648_MYCTX</name>
<evidence type="ECO:0000313" key="5">
    <source>
        <dbReference type="Proteomes" id="UP000038802"/>
    </source>
</evidence>
<feature type="region of interest" description="Disordered" evidence="1">
    <location>
        <begin position="32"/>
        <end position="56"/>
    </location>
</feature>
<evidence type="ECO:0000313" key="2">
    <source>
        <dbReference type="EMBL" id="CKT42438.1"/>
    </source>
</evidence>
<dbReference type="AlphaFoldDB" id="A0A0U0U648"/>
<feature type="compositionally biased region" description="Basic residues" evidence="1">
    <location>
        <begin position="47"/>
        <end position="56"/>
    </location>
</feature>
<dbReference type="Proteomes" id="UP000045842">
    <property type="component" value="Unassembled WGS sequence"/>
</dbReference>
<dbReference type="Proteomes" id="UP000048948">
    <property type="component" value="Unassembled WGS sequence"/>
</dbReference>
<dbReference type="EMBL" id="CSAE01000747">
    <property type="protein sequence ID" value="COW86340.1"/>
    <property type="molecule type" value="Genomic_DNA"/>
</dbReference>
<evidence type="ECO:0000313" key="4">
    <source>
        <dbReference type="EMBL" id="COW86340.1"/>
    </source>
</evidence>
<evidence type="ECO:0000313" key="3">
    <source>
        <dbReference type="EMBL" id="COW38772.1"/>
    </source>
</evidence>
<proteinExistence type="predicted"/>
<sequence length="56" mass="5647">MGLTPTVAVSAAGWRIDPPVSDPMASGAWNAASAAALPPPEPPGTRSRFHGLRVGP</sequence>
<reference evidence="5 6" key="2">
    <citation type="submission" date="2015-03" db="EMBL/GenBank/DDBJ databases">
        <authorList>
            <consortium name="Pathogen Informatics"/>
        </authorList>
    </citation>
    <scope>NUCLEOTIDE SEQUENCE [LARGE SCALE GENOMIC DNA]</scope>
    <source>
        <strain evidence="2 7">Bir 172</strain>
        <strain evidence="3 6">G09801536</strain>
        <strain evidence="5">K00500041</strain>
    </source>
</reference>
<feature type="region of interest" description="Disordered" evidence="1">
    <location>
        <begin position="1"/>
        <end position="20"/>
    </location>
</feature>
<dbReference type="EMBL" id="CNGE01000849">
    <property type="protein sequence ID" value="CKT42438.1"/>
    <property type="molecule type" value="Genomic_DNA"/>
</dbReference>
<evidence type="ECO:0000313" key="6">
    <source>
        <dbReference type="Proteomes" id="UP000045842"/>
    </source>
</evidence>
<evidence type="ECO:0000256" key="1">
    <source>
        <dbReference type="SAM" id="MobiDB-lite"/>
    </source>
</evidence>
<evidence type="ECO:0000313" key="7">
    <source>
        <dbReference type="Proteomes" id="UP000048948"/>
    </source>
</evidence>
<reference evidence="4" key="1">
    <citation type="submission" date="2015-03" db="EMBL/GenBank/DDBJ databases">
        <authorList>
            <person name="Murphy D."/>
        </authorList>
    </citation>
    <scope>NUCLEOTIDE SEQUENCE [LARGE SCALE GENOMIC DNA]</scope>
    <source>
        <strain evidence="4">K00500041</strain>
    </source>
</reference>
<accession>A0A0U0U648</accession>
<dbReference type="Proteomes" id="UP000038802">
    <property type="component" value="Unassembled WGS sequence"/>
</dbReference>
<organism evidence="4 5">
    <name type="scientific">Mycobacterium tuberculosis</name>
    <dbReference type="NCBI Taxonomy" id="1773"/>
    <lineage>
        <taxon>Bacteria</taxon>
        <taxon>Bacillati</taxon>
        <taxon>Actinomycetota</taxon>
        <taxon>Actinomycetes</taxon>
        <taxon>Mycobacteriales</taxon>
        <taxon>Mycobacteriaceae</taxon>
        <taxon>Mycobacterium</taxon>
        <taxon>Mycobacterium tuberculosis complex</taxon>
    </lineage>
</organism>
<protein>
    <submittedName>
        <fullName evidence="4">Uncharacterized protein</fullName>
    </submittedName>
</protein>
<gene>
    <name evidence="3" type="ORF">ERS007679_03773</name>
    <name evidence="4" type="ORF">ERS007703_04352</name>
    <name evidence="2" type="ORF">ERS027646_03542</name>
</gene>